<proteinExistence type="predicted"/>
<dbReference type="EMBL" id="JACSQM010000004">
    <property type="protein sequence ID" value="MBD7964790.1"/>
    <property type="molecule type" value="Genomic_DNA"/>
</dbReference>
<evidence type="ECO:0000313" key="2">
    <source>
        <dbReference type="Proteomes" id="UP000603641"/>
    </source>
</evidence>
<keyword evidence="2" id="KW-1185">Reference proteome</keyword>
<evidence type="ECO:0000313" key="1">
    <source>
        <dbReference type="EMBL" id="MBD7964790.1"/>
    </source>
</evidence>
<sequence length="95" mass="11360">MTEIVQLFLETEISDQDYYDGIMSFILSSNIRRGEYECNQFIVKKMDLRNFLVFEEFEINKKREIHNAFSISKHTFTKTINEYAKTQGIICENIF</sequence>
<organism evidence="1 2">
    <name type="scientific">Fictibacillus norfolkensis</name>
    <dbReference type="NCBI Taxonomy" id="2762233"/>
    <lineage>
        <taxon>Bacteria</taxon>
        <taxon>Bacillati</taxon>
        <taxon>Bacillota</taxon>
        <taxon>Bacilli</taxon>
        <taxon>Bacillales</taxon>
        <taxon>Fictibacillaceae</taxon>
        <taxon>Fictibacillus</taxon>
    </lineage>
</organism>
<comment type="caution">
    <text evidence="1">The sequence shown here is derived from an EMBL/GenBank/DDBJ whole genome shotgun (WGS) entry which is preliminary data.</text>
</comment>
<accession>A0ABR8SMR6</accession>
<name>A0ABR8SMR6_9BACL</name>
<dbReference type="Proteomes" id="UP000603641">
    <property type="component" value="Unassembled WGS sequence"/>
</dbReference>
<reference evidence="1 2" key="1">
    <citation type="submission" date="2020-08" db="EMBL/GenBank/DDBJ databases">
        <title>A Genomic Blueprint of the Chicken Gut Microbiome.</title>
        <authorList>
            <person name="Gilroy R."/>
            <person name="Ravi A."/>
            <person name="Getino M."/>
            <person name="Pursley I."/>
            <person name="Horton D.L."/>
            <person name="Alikhan N.-F."/>
            <person name="Baker D."/>
            <person name="Gharbi K."/>
            <person name="Hall N."/>
            <person name="Watson M."/>
            <person name="Adriaenssens E.M."/>
            <person name="Foster-Nyarko E."/>
            <person name="Jarju S."/>
            <person name="Secka A."/>
            <person name="Antonio M."/>
            <person name="Oren A."/>
            <person name="Chaudhuri R."/>
            <person name="La Ragione R.M."/>
            <person name="Hildebrand F."/>
            <person name="Pallen M.J."/>
        </authorList>
    </citation>
    <scope>NUCLEOTIDE SEQUENCE [LARGE SCALE GENOMIC DNA]</scope>
    <source>
        <strain evidence="1 2">Sa2CUA10</strain>
    </source>
</reference>
<protein>
    <submittedName>
        <fullName evidence="1">Uncharacterized protein</fullName>
    </submittedName>
</protein>
<dbReference type="RefSeq" id="WP_191754044.1">
    <property type="nucleotide sequence ID" value="NZ_JACSQM010000004.1"/>
</dbReference>
<gene>
    <name evidence="1" type="ORF">H9648_12065</name>
</gene>